<proteinExistence type="predicted"/>
<comment type="caution">
    <text evidence="2">The sequence shown here is derived from an EMBL/GenBank/DDBJ whole genome shotgun (WGS) entry which is preliminary data.</text>
</comment>
<organism evidence="2 3">
    <name type="scientific">Rugosimonospora africana</name>
    <dbReference type="NCBI Taxonomy" id="556532"/>
    <lineage>
        <taxon>Bacteria</taxon>
        <taxon>Bacillati</taxon>
        <taxon>Actinomycetota</taxon>
        <taxon>Actinomycetes</taxon>
        <taxon>Micromonosporales</taxon>
        <taxon>Micromonosporaceae</taxon>
        <taxon>Rugosimonospora</taxon>
    </lineage>
</organism>
<dbReference type="AlphaFoldDB" id="A0A8J3QXS3"/>
<protein>
    <submittedName>
        <fullName evidence="2">Uncharacterized protein</fullName>
    </submittedName>
</protein>
<evidence type="ECO:0000313" key="3">
    <source>
        <dbReference type="Proteomes" id="UP000642748"/>
    </source>
</evidence>
<reference evidence="2" key="1">
    <citation type="submission" date="2021-01" db="EMBL/GenBank/DDBJ databases">
        <title>Whole genome shotgun sequence of Rugosimonospora africana NBRC 104875.</title>
        <authorList>
            <person name="Komaki H."/>
            <person name="Tamura T."/>
        </authorList>
    </citation>
    <scope>NUCLEOTIDE SEQUENCE</scope>
    <source>
        <strain evidence="2">NBRC 104875</strain>
    </source>
</reference>
<name>A0A8J3QXS3_9ACTN</name>
<accession>A0A8J3QXS3</accession>
<dbReference type="Proteomes" id="UP000642748">
    <property type="component" value="Unassembled WGS sequence"/>
</dbReference>
<feature type="compositionally biased region" description="Basic and acidic residues" evidence="1">
    <location>
        <begin position="171"/>
        <end position="183"/>
    </location>
</feature>
<evidence type="ECO:0000313" key="2">
    <source>
        <dbReference type="EMBL" id="GIH19365.1"/>
    </source>
</evidence>
<gene>
    <name evidence="2" type="ORF">Raf01_75370</name>
</gene>
<evidence type="ECO:0000256" key="1">
    <source>
        <dbReference type="SAM" id="MobiDB-lite"/>
    </source>
</evidence>
<dbReference type="EMBL" id="BONZ01000080">
    <property type="protein sequence ID" value="GIH19365.1"/>
    <property type="molecule type" value="Genomic_DNA"/>
</dbReference>
<keyword evidence="3" id="KW-1185">Reference proteome</keyword>
<feature type="region of interest" description="Disordered" evidence="1">
    <location>
        <begin position="154"/>
        <end position="199"/>
    </location>
</feature>
<sequence>MYVELAHRVETLWQIAYRRLDIAEPEIRRSIPVWEAGELPAGGAVQREQIERALADPNGAYQRLRRVLDAWTALWFWHLTPDTTTVDGQQIAPPTVAEWIAGLQALLGRNPDSRKRKPSGPTLASTVSWDELDAAEGLELAFAGVTPVADVLRPGLPDLSRREHQARRQRNSVECDRPERHAADSAGAPCDRPRLGLRI</sequence>